<dbReference type="Proteomes" id="UP000077381">
    <property type="component" value="Unassembled WGS sequence"/>
</dbReference>
<name>A0A177HG30_9ACTN</name>
<proteinExistence type="predicted"/>
<comment type="caution">
    <text evidence="1">The sequence shown here is derived from an EMBL/GenBank/DDBJ whole genome shotgun (WGS) entry which is preliminary data.</text>
</comment>
<protein>
    <submittedName>
        <fullName evidence="1">Uncharacterized protein</fullName>
    </submittedName>
</protein>
<organism evidence="1 2">
    <name type="scientific">Streptomyces jeddahensis</name>
    <dbReference type="NCBI Taxonomy" id="1716141"/>
    <lineage>
        <taxon>Bacteria</taxon>
        <taxon>Bacillati</taxon>
        <taxon>Actinomycetota</taxon>
        <taxon>Actinomycetes</taxon>
        <taxon>Kitasatosporales</taxon>
        <taxon>Streptomycetaceae</taxon>
        <taxon>Streptomyces</taxon>
    </lineage>
</organism>
<evidence type="ECO:0000313" key="1">
    <source>
        <dbReference type="EMBL" id="OAH09973.1"/>
    </source>
</evidence>
<dbReference type="EMBL" id="LOHS01000164">
    <property type="protein sequence ID" value="OAH09973.1"/>
    <property type="molecule type" value="Genomic_DNA"/>
</dbReference>
<dbReference type="AlphaFoldDB" id="A0A177HG30"/>
<gene>
    <name evidence="1" type="ORF">STSP_67380</name>
</gene>
<dbReference type="STRING" id="1716141.STSP_67380"/>
<keyword evidence="2" id="KW-1185">Reference proteome</keyword>
<accession>A0A177HG30</accession>
<evidence type="ECO:0000313" key="2">
    <source>
        <dbReference type="Proteomes" id="UP000077381"/>
    </source>
</evidence>
<reference evidence="1 2" key="1">
    <citation type="submission" date="2015-12" db="EMBL/GenBank/DDBJ databases">
        <title>Genome sequence of Streptomyces sp. G25.</title>
        <authorList>
            <person name="Poehlein A."/>
            <person name="Roettig A."/>
            <person name="Hiessl S."/>
            <person name="Hauschild P."/>
            <person name="Schauer J."/>
            <person name="Madkour M.H."/>
            <person name="Al-Ansari A.M."/>
            <person name="Almakishah N.H."/>
            <person name="Steinbuechel A."/>
            <person name="Daniel R."/>
        </authorList>
    </citation>
    <scope>NUCLEOTIDE SEQUENCE [LARGE SCALE GENOMIC DNA]</scope>
    <source>
        <strain evidence="2">G25(2015)</strain>
    </source>
</reference>
<sequence length="47" mass="5160">MTAGPRVPWRNHPGTDHAWQLDRLCAGTAYSGARFTVRTTDCLGPCD</sequence>
<dbReference type="PATRIC" id="fig|1716141.3.peg.7118"/>